<dbReference type="AlphaFoldDB" id="A0A392PSP7"/>
<dbReference type="InterPro" id="IPR001878">
    <property type="entry name" value="Znf_CCHC"/>
</dbReference>
<dbReference type="GO" id="GO:0003676">
    <property type="term" value="F:nucleic acid binding"/>
    <property type="evidence" value="ECO:0007669"/>
    <property type="project" value="InterPro"/>
</dbReference>
<keyword evidence="1" id="KW-0479">Metal-binding</keyword>
<dbReference type="PROSITE" id="PS50158">
    <property type="entry name" value="ZF_CCHC"/>
    <property type="match status" value="1"/>
</dbReference>
<dbReference type="Pfam" id="PF00098">
    <property type="entry name" value="zf-CCHC"/>
    <property type="match status" value="1"/>
</dbReference>
<dbReference type="Pfam" id="PF03732">
    <property type="entry name" value="Retrotrans_gag"/>
    <property type="match status" value="1"/>
</dbReference>
<dbReference type="GO" id="GO:0008270">
    <property type="term" value="F:zinc ion binding"/>
    <property type="evidence" value="ECO:0007669"/>
    <property type="project" value="UniProtKB-KW"/>
</dbReference>
<accession>A0A392PSP7</accession>
<evidence type="ECO:0000313" key="4">
    <source>
        <dbReference type="Proteomes" id="UP000265520"/>
    </source>
</evidence>
<dbReference type="Gene3D" id="4.10.60.10">
    <property type="entry name" value="Zinc finger, CCHC-type"/>
    <property type="match status" value="1"/>
</dbReference>
<feature type="non-terminal residue" evidence="3">
    <location>
        <position position="139"/>
    </location>
</feature>
<organism evidence="3 4">
    <name type="scientific">Trifolium medium</name>
    <dbReference type="NCBI Taxonomy" id="97028"/>
    <lineage>
        <taxon>Eukaryota</taxon>
        <taxon>Viridiplantae</taxon>
        <taxon>Streptophyta</taxon>
        <taxon>Embryophyta</taxon>
        <taxon>Tracheophyta</taxon>
        <taxon>Spermatophyta</taxon>
        <taxon>Magnoliopsida</taxon>
        <taxon>eudicotyledons</taxon>
        <taxon>Gunneridae</taxon>
        <taxon>Pentapetalae</taxon>
        <taxon>rosids</taxon>
        <taxon>fabids</taxon>
        <taxon>Fabales</taxon>
        <taxon>Fabaceae</taxon>
        <taxon>Papilionoideae</taxon>
        <taxon>50 kb inversion clade</taxon>
        <taxon>NPAAA clade</taxon>
        <taxon>Hologalegina</taxon>
        <taxon>IRL clade</taxon>
        <taxon>Trifolieae</taxon>
        <taxon>Trifolium</taxon>
    </lineage>
</organism>
<dbReference type="InterPro" id="IPR005162">
    <property type="entry name" value="Retrotrans_gag_dom"/>
</dbReference>
<proteinExistence type="predicted"/>
<dbReference type="EMBL" id="LXQA010093352">
    <property type="protein sequence ID" value="MCI14677.1"/>
    <property type="molecule type" value="Genomic_DNA"/>
</dbReference>
<feature type="domain" description="CCHC-type" evidence="2">
    <location>
        <begin position="100"/>
        <end position="115"/>
    </location>
</feature>
<dbReference type="SUPFAM" id="SSF57756">
    <property type="entry name" value="Retrovirus zinc finger-like domains"/>
    <property type="match status" value="1"/>
</dbReference>
<keyword evidence="1" id="KW-0862">Zinc</keyword>
<protein>
    <submittedName>
        <fullName evidence="3">GRAS family transcription factor</fullName>
    </submittedName>
</protein>
<dbReference type="Proteomes" id="UP000265520">
    <property type="component" value="Unassembled WGS sequence"/>
</dbReference>
<evidence type="ECO:0000259" key="2">
    <source>
        <dbReference type="PROSITE" id="PS50158"/>
    </source>
</evidence>
<dbReference type="SMART" id="SM00343">
    <property type="entry name" value="ZnF_C2HC"/>
    <property type="match status" value="1"/>
</dbReference>
<comment type="caution">
    <text evidence="3">The sequence shown here is derived from an EMBL/GenBank/DDBJ whole genome shotgun (WGS) entry which is preliminary data.</text>
</comment>
<name>A0A392PSP7_9FABA</name>
<keyword evidence="1" id="KW-0863">Zinc-finger</keyword>
<dbReference type="InterPro" id="IPR036875">
    <property type="entry name" value="Znf_CCHC_sf"/>
</dbReference>
<sequence length="139" mass="16192">MFKREFWVKYFPADVRNRKVVEFLELKQWNMTVAEYAAKFESLTVSSPYYNTPEAEYDKCVKFESGLRPKVKHLIGFSEIRDFPTLVWKTRTQVQEKVVCFNCGEEGHKSPECKKPKQTIGKVFALSGEGADQVDNLIR</sequence>
<evidence type="ECO:0000256" key="1">
    <source>
        <dbReference type="PROSITE-ProRule" id="PRU00047"/>
    </source>
</evidence>
<keyword evidence="4" id="KW-1185">Reference proteome</keyword>
<reference evidence="3 4" key="1">
    <citation type="journal article" date="2018" name="Front. Plant Sci.">
        <title>Red Clover (Trifolium pratense) and Zigzag Clover (T. medium) - A Picture of Genomic Similarities and Differences.</title>
        <authorList>
            <person name="Dluhosova J."/>
            <person name="Istvanek J."/>
            <person name="Nedelnik J."/>
            <person name="Repkova J."/>
        </authorList>
    </citation>
    <scope>NUCLEOTIDE SEQUENCE [LARGE SCALE GENOMIC DNA]</scope>
    <source>
        <strain evidence="4">cv. 10/8</strain>
        <tissue evidence="3">Leaf</tissue>
    </source>
</reference>
<evidence type="ECO:0000313" key="3">
    <source>
        <dbReference type="EMBL" id="MCI14677.1"/>
    </source>
</evidence>